<gene>
    <name evidence="2" type="ORF">SAMN05192556_1027</name>
</gene>
<name>A0A1M6QGA9_9GAMM</name>
<organism evidence="2 3">
    <name type="scientific">Halomonas caseinilytica</name>
    <dbReference type="NCBI Taxonomy" id="438744"/>
    <lineage>
        <taxon>Bacteria</taxon>
        <taxon>Pseudomonadati</taxon>
        <taxon>Pseudomonadota</taxon>
        <taxon>Gammaproteobacteria</taxon>
        <taxon>Oceanospirillales</taxon>
        <taxon>Halomonadaceae</taxon>
        <taxon>Halomonas</taxon>
    </lineage>
</organism>
<sequence length="95" mass="11265">MNQRDAFIERLKDSLAEWNAEIEALAARARQAGEQTRERHQEDIDRLKARRDEALRRLDELQASSEEAWDDMRLGADEAWEHLRDAWKKASSRFK</sequence>
<reference evidence="3" key="1">
    <citation type="submission" date="2016-11" db="EMBL/GenBank/DDBJ databases">
        <authorList>
            <person name="Varghese N."/>
            <person name="Submissions S."/>
        </authorList>
    </citation>
    <scope>NUCLEOTIDE SEQUENCE [LARGE SCALE GENOMIC DNA]</scope>
    <source>
        <strain evidence="3">ALO Sharm</strain>
    </source>
</reference>
<accession>A0A1M6QGA9</accession>
<dbReference type="EMBL" id="FRAL01000002">
    <property type="protein sequence ID" value="SHK19344.1"/>
    <property type="molecule type" value="Genomic_DNA"/>
</dbReference>
<keyword evidence="3" id="KW-1185">Reference proteome</keyword>
<dbReference type="Proteomes" id="UP000184248">
    <property type="component" value="Unassembled WGS sequence"/>
</dbReference>
<evidence type="ECO:0000256" key="1">
    <source>
        <dbReference type="SAM" id="Coils"/>
    </source>
</evidence>
<proteinExistence type="predicted"/>
<keyword evidence="1" id="KW-0175">Coiled coil</keyword>
<dbReference type="RefSeq" id="WP_064699757.1">
    <property type="nucleotide sequence ID" value="NZ_BDEO01000007.1"/>
</dbReference>
<protein>
    <submittedName>
        <fullName evidence="2">Uncharacterized protein</fullName>
    </submittedName>
</protein>
<evidence type="ECO:0000313" key="2">
    <source>
        <dbReference type="EMBL" id="SHK19344.1"/>
    </source>
</evidence>
<evidence type="ECO:0000313" key="3">
    <source>
        <dbReference type="Proteomes" id="UP000184248"/>
    </source>
</evidence>
<dbReference type="OrthoDB" id="9813316at2"/>
<dbReference type="AlphaFoldDB" id="A0A1M6QGA9"/>
<feature type="coiled-coil region" evidence="1">
    <location>
        <begin position="8"/>
        <end position="64"/>
    </location>
</feature>